<sequence>MCEELDTNKARREQMQYGGLPPVILQQLHSHQPISSALYSESSCLQCDLCYFSAIKVHCSAGEVISLMASLFQSYDRLIAMYKSIIVQFSDVNFSHQSTNPHMAENEETIKSGKAKTGQQIQLHKELDPKFEPSWLLSSYPPYSPGYVVIFSLRPPQCCRWFPCGSTSYDCTSFVTPTSGGGSQVVVFRS</sequence>
<proteinExistence type="predicted"/>
<evidence type="ECO:0000256" key="1">
    <source>
        <dbReference type="ARBA" id="ARBA00023239"/>
    </source>
</evidence>
<reference evidence="3" key="1">
    <citation type="submission" date="2022-11" db="UniProtKB">
        <authorList>
            <consortium name="WormBaseParasite"/>
        </authorList>
    </citation>
    <scope>IDENTIFICATION</scope>
</reference>
<dbReference type="GO" id="GO:0016829">
    <property type="term" value="F:lyase activity"/>
    <property type="evidence" value="ECO:0007669"/>
    <property type="project" value="UniProtKB-KW"/>
</dbReference>
<keyword evidence="1" id="KW-0456">Lyase</keyword>
<dbReference type="WBParaSite" id="jg22406">
    <property type="protein sequence ID" value="jg22406"/>
    <property type="gene ID" value="jg22406"/>
</dbReference>
<accession>A0A915DPZ0</accession>
<keyword evidence="2" id="KW-1185">Reference proteome</keyword>
<dbReference type="Proteomes" id="UP000887574">
    <property type="component" value="Unplaced"/>
</dbReference>
<name>A0A915DPZ0_9BILA</name>
<evidence type="ECO:0000313" key="3">
    <source>
        <dbReference type="WBParaSite" id="jg22406"/>
    </source>
</evidence>
<protein>
    <submittedName>
        <fullName evidence="3">Uncharacterized protein</fullName>
    </submittedName>
</protein>
<dbReference type="Gene3D" id="3.30.70.1230">
    <property type="entry name" value="Nucleotide cyclase"/>
    <property type="match status" value="1"/>
</dbReference>
<dbReference type="AlphaFoldDB" id="A0A915DPZ0"/>
<organism evidence="2 3">
    <name type="scientific">Ditylenchus dipsaci</name>
    <dbReference type="NCBI Taxonomy" id="166011"/>
    <lineage>
        <taxon>Eukaryota</taxon>
        <taxon>Metazoa</taxon>
        <taxon>Ecdysozoa</taxon>
        <taxon>Nematoda</taxon>
        <taxon>Chromadorea</taxon>
        <taxon>Rhabditida</taxon>
        <taxon>Tylenchina</taxon>
        <taxon>Tylenchomorpha</taxon>
        <taxon>Sphaerularioidea</taxon>
        <taxon>Anguinidae</taxon>
        <taxon>Anguininae</taxon>
        <taxon>Ditylenchus</taxon>
    </lineage>
</organism>
<evidence type="ECO:0000313" key="2">
    <source>
        <dbReference type="Proteomes" id="UP000887574"/>
    </source>
</evidence>
<dbReference type="InterPro" id="IPR029787">
    <property type="entry name" value="Nucleotide_cyclase"/>
</dbReference>